<feature type="domain" description="FHA" evidence="6">
    <location>
        <begin position="144"/>
        <end position="196"/>
    </location>
</feature>
<feature type="region of interest" description="Disordered" evidence="5">
    <location>
        <begin position="1"/>
        <end position="32"/>
    </location>
</feature>
<evidence type="ECO:0000256" key="5">
    <source>
        <dbReference type="SAM" id="MobiDB-lite"/>
    </source>
</evidence>
<dbReference type="AlphaFoldDB" id="A0A3P7DQ72"/>
<dbReference type="SUPFAM" id="SSF49879">
    <property type="entry name" value="SMAD/FHA domain"/>
    <property type="match status" value="1"/>
</dbReference>
<evidence type="ECO:0000256" key="3">
    <source>
        <dbReference type="ARBA" id="ARBA00023274"/>
    </source>
</evidence>
<dbReference type="FunFam" id="3.10.450.80:FF:000001">
    <property type="entry name" value="60S ribosomal protein L44"/>
    <property type="match status" value="1"/>
</dbReference>
<evidence type="ECO:0000259" key="6">
    <source>
        <dbReference type="PROSITE" id="PS50006"/>
    </source>
</evidence>
<dbReference type="OMA" id="RTECEVN"/>
<protein>
    <recommendedName>
        <fullName evidence="6">FHA domain-containing protein</fullName>
    </recommendedName>
</protein>
<feature type="compositionally biased region" description="Basic and acidic residues" evidence="5">
    <location>
        <begin position="9"/>
        <end position="26"/>
    </location>
</feature>
<evidence type="ECO:0000256" key="1">
    <source>
        <dbReference type="ARBA" id="ARBA00009364"/>
    </source>
</evidence>
<comment type="similarity">
    <text evidence="1 4">Belongs to the eukaryotic ribosomal protein eL42 family.</text>
</comment>
<keyword evidence="2 4" id="KW-0689">Ribosomal protein</keyword>
<proteinExistence type="inferred from homology"/>
<keyword evidence="8" id="KW-1185">Reference proteome</keyword>
<dbReference type="CDD" id="cd00060">
    <property type="entry name" value="FHA"/>
    <property type="match status" value="1"/>
</dbReference>
<dbReference type="PROSITE" id="PS01172">
    <property type="entry name" value="RIBOSOMAL_L44E"/>
    <property type="match status" value="1"/>
</dbReference>
<dbReference type="InterPro" id="IPR000552">
    <property type="entry name" value="Ribosomal_eL44"/>
</dbReference>
<dbReference type="InterPro" id="IPR000253">
    <property type="entry name" value="FHA_dom"/>
</dbReference>
<evidence type="ECO:0000256" key="2">
    <source>
        <dbReference type="ARBA" id="ARBA00022980"/>
    </source>
</evidence>
<dbReference type="GO" id="GO:1990904">
    <property type="term" value="C:ribonucleoprotein complex"/>
    <property type="evidence" value="ECO:0007669"/>
    <property type="project" value="UniProtKB-KW"/>
</dbReference>
<dbReference type="InParanoid" id="A0A3P7DQ72"/>
<dbReference type="InterPro" id="IPR008984">
    <property type="entry name" value="SMAD_FHA_dom_sf"/>
</dbReference>
<dbReference type="GO" id="GO:0003735">
    <property type="term" value="F:structural constituent of ribosome"/>
    <property type="evidence" value="ECO:0007669"/>
    <property type="project" value="InterPro"/>
</dbReference>
<sequence length="718" mass="81446">MHKVTQYKKGKESRLAQGRRRYDSKQKGFGGQTKPIFRKKAKTTKKIVLRMECTECKHRKQLPIKRCKHFELGGQKKTRGQRSKRKSIGFYNPFGSWSFEDPYVSTSAAMVVTIALRDRPGKPGLLYDQRGEVLYSFSKVGDSVCIGRDKHQCKIALGINAQGVSRVHLKLELLPNGRLLARDTSTYGTGYDGGPFVIEREKELEPFVVLQIGSSFFIIEEKNVKETCLEEAIASPFLRAVKTNSRKRLASNKATVVLEEECVTEKRKVVDSVMEKLAPRMNDSEREVARSTEIRNGLDANTNSSLNRDGPWTQVQDRKLVSKLGKEAREEMDRSVLLHFVIFIRDHITAGSVKLAYYRRIADFLPSDDEDNEESEQNRSEVSMFTVADSSRNVDATKNASLHYDSISNFYESTTIPLILGNKDICGVVQDTYFPTADISVLSKKTRYNNTSEEAGKFLANGSILTVAKRNEILGDIKTEKLSKSLFISAQLISFREKHSKSVNEFSNIKKNNIPISDAGQFNLLESHNVNEKFCDLSKKVLKERDPSPLKVNKKETIASGLASWLGMNTVRKRSSQFSNFYEKRNQSSTDEVLVATKRIKLEVIEDDNKKEKLEKNESAFESRMHCDENVGENDQIFEMNIEVLRMKLKKAVQYENLDRPILAKDKSQSYLTSHRQGLNCKRFRKAAQGSYGGFGLPHSAITRILGVGDLIDFREIT</sequence>
<dbReference type="GO" id="GO:0006412">
    <property type="term" value="P:translation"/>
    <property type="evidence" value="ECO:0007669"/>
    <property type="project" value="InterPro"/>
</dbReference>
<dbReference type="OrthoDB" id="2967263at2759"/>
<dbReference type="InterPro" id="IPR053708">
    <property type="entry name" value="Ribosomal_LSU_eL42"/>
</dbReference>
<keyword evidence="3 4" id="KW-0687">Ribonucleoprotein</keyword>
<evidence type="ECO:0000313" key="8">
    <source>
        <dbReference type="Proteomes" id="UP000270924"/>
    </source>
</evidence>
<gene>
    <name evidence="7" type="ORF">WBA_LOCUS2452</name>
</gene>
<evidence type="ECO:0000313" key="7">
    <source>
        <dbReference type="EMBL" id="VDM09066.1"/>
    </source>
</evidence>
<dbReference type="Proteomes" id="UP000270924">
    <property type="component" value="Unassembled WGS sequence"/>
</dbReference>
<accession>A0A3P7DQ72</accession>
<dbReference type="InterPro" id="IPR011332">
    <property type="entry name" value="Ribosomal_zn-bd"/>
</dbReference>
<dbReference type="EMBL" id="UYWW01000674">
    <property type="protein sequence ID" value="VDM09066.1"/>
    <property type="molecule type" value="Genomic_DNA"/>
</dbReference>
<dbReference type="Pfam" id="PF00498">
    <property type="entry name" value="FHA"/>
    <property type="match status" value="1"/>
</dbReference>
<dbReference type="GO" id="GO:0005840">
    <property type="term" value="C:ribosome"/>
    <property type="evidence" value="ECO:0007669"/>
    <property type="project" value="UniProtKB-KW"/>
</dbReference>
<evidence type="ECO:0000256" key="4">
    <source>
        <dbReference type="RuleBase" id="RU000666"/>
    </source>
</evidence>
<reference evidence="7 8" key="1">
    <citation type="submission" date="2018-11" db="EMBL/GenBank/DDBJ databases">
        <authorList>
            <consortium name="Pathogen Informatics"/>
        </authorList>
    </citation>
    <scope>NUCLEOTIDE SEQUENCE [LARGE SCALE GENOMIC DNA]</scope>
</reference>
<dbReference type="Gene3D" id="2.60.200.20">
    <property type="match status" value="1"/>
</dbReference>
<dbReference type="PANTHER" id="PTHR10369">
    <property type="entry name" value="60S RIBOSOMAL PROTEIN L36A/L44"/>
    <property type="match status" value="1"/>
</dbReference>
<dbReference type="SUPFAM" id="SSF57829">
    <property type="entry name" value="Zn-binding ribosomal proteins"/>
    <property type="match status" value="1"/>
</dbReference>
<name>A0A3P7DQ72_WUCBA</name>
<dbReference type="Pfam" id="PF00935">
    <property type="entry name" value="Ribosomal_L44"/>
    <property type="match status" value="1"/>
</dbReference>
<organism evidence="7 8">
    <name type="scientific">Wuchereria bancrofti</name>
    <dbReference type="NCBI Taxonomy" id="6293"/>
    <lineage>
        <taxon>Eukaryota</taxon>
        <taxon>Metazoa</taxon>
        <taxon>Ecdysozoa</taxon>
        <taxon>Nematoda</taxon>
        <taxon>Chromadorea</taxon>
        <taxon>Rhabditida</taxon>
        <taxon>Spirurina</taxon>
        <taxon>Spiruromorpha</taxon>
        <taxon>Filarioidea</taxon>
        <taxon>Onchocercidae</taxon>
        <taxon>Wuchereria</taxon>
    </lineage>
</organism>
<dbReference type="PROSITE" id="PS50006">
    <property type="entry name" value="FHA_DOMAIN"/>
    <property type="match status" value="1"/>
</dbReference>
<dbReference type="Gene3D" id="3.10.450.80">
    <property type="match status" value="1"/>
</dbReference>